<feature type="domain" description="RNA-binding S4" evidence="6">
    <location>
        <begin position="4"/>
        <end position="62"/>
    </location>
</feature>
<sequence>MNKMRLDKILGNMGYGSRKDLKKIIRQGAVKVDGEIIRKNSIHVNPYESIIEINGEKIEYRKYVYIMMNKPQGVISATYDNIHKTVIDLLDEKYLPFNIFPMGRLDIDTEGLLIITNDGKLAHEILSPKKHITKTYYANIKGFVDEEDIKAFKKGIILDDGYKTLPAELKIIEGGDVSTVELTIYEGKFHQVKRMFKSRNKKVIYLKRIAMGKLKLDGKLDLGEYKELNDEELEVLKSSMLTL</sequence>
<dbReference type="SUPFAM" id="SSF55174">
    <property type="entry name" value="Alpha-L RNA-binding motif"/>
    <property type="match status" value="1"/>
</dbReference>
<dbReference type="PANTHER" id="PTHR47683">
    <property type="entry name" value="PSEUDOURIDINE SYNTHASE FAMILY PROTEIN-RELATED"/>
    <property type="match status" value="1"/>
</dbReference>
<dbReference type="InterPro" id="IPR036986">
    <property type="entry name" value="S4_RNA-bd_sf"/>
</dbReference>
<dbReference type="InterPro" id="IPR006145">
    <property type="entry name" value="PsdUridine_synth_RsuA/RluA"/>
</dbReference>
<dbReference type="EMBL" id="FUZT01000007">
    <property type="protein sequence ID" value="SKC75977.1"/>
    <property type="molecule type" value="Genomic_DNA"/>
</dbReference>
<dbReference type="PROSITE" id="PS50889">
    <property type="entry name" value="S4"/>
    <property type="match status" value="1"/>
</dbReference>
<dbReference type="Gene3D" id="3.30.70.1560">
    <property type="entry name" value="Alpha-L RNA-binding motif"/>
    <property type="match status" value="1"/>
</dbReference>
<dbReference type="NCBIfam" id="TIGR00093">
    <property type="entry name" value="pseudouridine synthase"/>
    <property type="match status" value="1"/>
</dbReference>
<dbReference type="Pfam" id="PF00849">
    <property type="entry name" value="PseudoU_synth_2"/>
    <property type="match status" value="1"/>
</dbReference>
<keyword evidence="8" id="KW-1185">Reference proteome</keyword>
<dbReference type="Proteomes" id="UP000190285">
    <property type="component" value="Unassembled WGS sequence"/>
</dbReference>
<evidence type="ECO:0000256" key="2">
    <source>
        <dbReference type="ARBA" id="ARBA00022884"/>
    </source>
</evidence>
<dbReference type="FunFam" id="3.30.70.1560:FF:000001">
    <property type="entry name" value="Pseudouridine synthase"/>
    <property type="match status" value="1"/>
</dbReference>
<dbReference type="InterPro" id="IPR002942">
    <property type="entry name" value="S4_RNA-bd"/>
</dbReference>
<dbReference type="CDD" id="cd02553">
    <property type="entry name" value="PseudoU_synth_RsuA"/>
    <property type="match status" value="1"/>
</dbReference>
<dbReference type="InterPro" id="IPR018496">
    <property type="entry name" value="PsdUridine_synth_RsuA/RluB_CS"/>
</dbReference>
<keyword evidence="3 5" id="KW-0413">Isomerase</keyword>
<evidence type="ECO:0000256" key="5">
    <source>
        <dbReference type="RuleBase" id="RU003887"/>
    </source>
</evidence>
<dbReference type="Gene3D" id="3.10.290.10">
    <property type="entry name" value="RNA-binding S4 domain"/>
    <property type="match status" value="1"/>
</dbReference>
<evidence type="ECO:0000313" key="8">
    <source>
        <dbReference type="Proteomes" id="UP000190285"/>
    </source>
</evidence>
<dbReference type="GO" id="GO:0120159">
    <property type="term" value="F:rRNA pseudouridine synthase activity"/>
    <property type="evidence" value="ECO:0007669"/>
    <property type="project" value="UniProtKB-ARBA"/>
</dbReference>
<dbReference type="InterPro" id="IPR020094">
    <property type="entry name" value="TruA/RsuA/RluB/E/F_N"/>
</dbReference>
<dbReference type="InterPro" id="IPR000748">
    <property type="entry name" value="PsdUridine_synth_RsuA/RluB/E/F"/>
</dbReference>
<dbReference type="AlphaFoldDB" id="A0A1T5LJ34"/>
<dbReference type="InterPro" id="IPR050343">
    <property type="entry name" value="RsuA_PseudoU_synthase"/>
</dbReference>
<name>A0A1T5LJ34_9FIRM</name>
<dbReference type="CDD" id="cd00165">
    <property type="entry name" value="S4"/>
    <property type="match status" value="1"/>
</dbReference>
<dbReference type="GO" id="GO:0003723">
    <property type="term" value="F:RNA binding"/>
    <property type="evidence" value="ECO:0007669"/>
    <property type="project" value="UniProtKB-KW"/>
</dbReference>
<comment type="similarity">
    <text evidence="1 5">Belongs to the pseudouridine synthase RsuA family.</text>
</comment>
<dbReference type="SUPFAM" id="SSF55120">
    <property type="entry name" value="Pseudouridine synthase"/>
    <property type="match status" value="1"/>
</dbReference>
<dbReference type="STRING" id="36842.SAMN02194393_02928"/>
<keyword evidence="2 4" id="KW-0694">RNA-binding</keyword>
<protein>
    <recommendedName>
        <fullName evidence="5">Pseudouridine synthase</fullName>
        <ecNumber evidence="5">5.4.99.-</ecNumber>
    </recommendedName>
</protein>
<proteinExistence type="inferred from homology"/>
<dbReference type="GO" id="GO:0000455">
    <property type="term" value="P:enzyme-directed rRNA pseudouridine synthesis"/>
    <property type="evidence" value="ECO:0007669"/>
    <property type="project" value="UniProtKB-ARBA"/>
</dbReference>
<dbReference type="OrthoDB" id="9807213at2"/>
<dbReference type="InterPro" id="IPR020103">
    <property type="entry name" value="PsdUridine_synth_cat_dom_sf"/>
</dbReference>
<dbReference type="InterPro" id="IPR042092">
    <property type="entry name" value="PsdUridine_s_RsuA/RluB/E/F_cat"/>
</dbReference>
<dbReference type="PROSITE" id="PS01149">
    <property type="entry name" value="PSI_RSU"/>
    <property type="match status" value="1"/>
</dbReference>
<evidence type="ECO:0000259" key="6">
    <source>
        <dbReference type="SMART" id="SM00363"/>
    </source>
</evidence>
<dbReference type="PANTHER" id="PTHR47683:SF4">
    <property type="entry name" value="PSEUDOURIDINE SYNTHASE"/>
    <property type="match status" value="1"/>
</dbReference>
<dbReference type="SMART" id="SM00363">
    <property type="entry name" value="S4"/>
    <property type="match status" value="1"/>
</dbReference>
<dbReference type="GO" id="GO:0005829">
    <property type="term" value="C:cytosol"/>
    <property type="evidence" value="ECO:0007669"/>
    <property type="project" value="UniProtKB-ARBA"/>
</dbReference>
<evidence type="ECO:0000256" key="3">
    <source>
        <dbReference type="ARBA" id="ARBA00023235"/>
    </source>
</evidence>
<accession>A0A1T5LJ34</accession>
<dbReference type="Gene3D" id="3.30.70.580">
    <property type="entry name" value="Pseudouridine synthase I, catalytic domain, N-terminal subdomain"/>
    <property type="match status" value="1"/>
</dbReference>
<evidence type="ECO:0000256" key="4">
    <source>
        <dbReference type="PROSITE-ProRule" id="PRU00182"/>
    </source>
</evidence>
<evidence type="ECO:0000256" key="1">
    <source>
        <dbReference type="ARBA" id="ARBA00008348"/>
    </source>
</evidence>
<organism evidence="7 8">
    <name type="scientific">Maledivibacter halophilus</name>
    <dbReference type="NCBI Taxonomy" id="36842"/>
    <lineage>
        <taxon>Bacteria</taxon>
        <taxon>Bacillati</taxon>
        <taxon>Bacillota</taxon>
        <taxon>Clostridia</taxon>
        <taxon>Peptostreptococcales</taxon>
        <taxon>Caminicellaceae</taxon>
        <taxon>Maledivibacter</taxon>
    </lineage>
</organism>
<reference evidence="8" key="1">
    <citation type="submission" date="2017-02" db="EMBL/GenBank/DDBJ databases">
        <authorList>
            <person name="Varghese N."/>
            <person name="Submissions S."/>
        </authorList>
    </citation>
    <scope>NUCLEOTIDE SEQUENCE [LARGE SCALE GENOMIC DNA]</scope>
    <source>
        <strain evidence="8">M1</strain>
    </source>
</reference>
<dbReference type="Pfam" id="PF01479">
    <property type="entry name" value="S4"/>
    <property type="match status" value="1"/>
</dbReference>
<evidence type="ECO:0000313" key="7">
    <source>
        <dbReference type="EMBL" id="SKC75977.1"/>
    </source>
</evidence>
<dbReference type="EC" id="5.4.99.-" evidence="5"/>
<gene>
    <name evidence="7" type="ORF">SAMN02194393_02928</name>
</gene>